<evidence type="ECO:0000256" key="1">
    <source>
        <dbReference type="SAM" id="MobiDB-lite"/>
    </source>
</evidence>
<sequence length="69" mass="8198">MESRPTGSFNLKREKNERRAGGEAAFFRCSWNTTIRELVQIPRLKYAKGKYYKRNNGMLWNQKCIQETP</sequence>
<dbReference type="AlphaFoldDB" id="A0A2M7V3C9"/>
<feature type="region of interest" description="Disordered" evidence="1">
    <location>
        <begin position="1"/>
        <end position="20"/>
    </location>
</feature>
<dbReference type="Proteomes" id="UP000230078">
    <property type="component" value="Unassembled WGS sequence"/>
</dbReference>
<organism evidence="2 3">
    <name type="scientific">Candidatus Magasanikbacteria bacterium CG_4_10_14_0_2_um_filter_41_31</name>
    <dbReference type="NCBI Taxonomy" id="1974639"/>
    <lineage>
        <taxon>Bacteria</taxon>
        <taxon>Candidatus Magasanikiibacteriota</taxon>
    </lineage>
</organism>
<reference evidence="3" key="1">
    <citation type="submission" date="2017-09" db="EMBL/GenBank/DDBJ databases">
        <title>Depth-based differentiation of microbial function through sediment-hosted aquifers and enrichment of novel symbionts in the deep terrestrial subsurface.</title>
        <authorList>
            <person name="Probst A.J."/>
            <person name="Ladd B."/>
            <person name="Jarett J.K."/>
            <person name="Geller-Mcgrath D.E."/>
            <person name="Sieber C.M.K."/>
            <person name="Emerson J.B."/>
            <person name="Anantharaman K."/>
            <person name="Thomas B.C."/>
            <person name="Malmstrom R."/>
            <person name="Stieglmeier M."/>
            <person name="Klingl A."/>
            <person name="Woyke T."/>
            <person name="Ryan C.M."/>
            <person name="Banfield J.F."/>
        </authorList>
    </citation>
    <scope>NUCLEOTIDE SEQUENCE [LARGE SCALE GENOMIC DNA]</scope>
</reference>
<evidence type="ECO:0000313" key="3">
    <source>
        <dbReference type="Proteomes" id="UP000230078"/>
    </source>
</evidence>
<comment type="caution">
    <text evidence="2">The sequence shown here is derived from an EMBL/GenBank/DDBJ whole genome shotgun (WGS) entry which is preliminary data.</text>
</comment>
<feature type="compositionally biased region" description="Basic and acidic residues" evidence="1">
    <location>
        <begin position="11"/>
        <end position="20"/>
    </location>
</feature>
<gene>
    <name evidence="2" type="ORF">COX83_02975</name>
</gene>
<evidence type="ECO:0000313" key="2">
    <source>
        <dbReference type="EMBL" id="PIZ92986.1"/>
    </source>
</evidence>
<protein>
    <submittedName>
        <fullName evidence="2">Uncharacterized protein</fullName>
    </submittedName>
</protein>
<name>A0A2M7V3C9_9BACT</name>
<dbReference type="EMBL" id="PFPI01000038">
    <property type="protein sequence ID" value="PIZ92986.1"/>
    <property type="molecule type" value="Genomic_DNA"/>
</dbReference>
<proteinExistence type="predicted"/>
<accession>A0A2M7V3C9</accession>